<dbReference type="PANTHER" id="PTHR21666:SF270">
    <property type="entry name" value="MUREIN HYDROLASE ACTIVATOR ENVC"/>
    <property type="match status" value="1"/>
</dbReference>
<keyword evidence="6" id="KW-1185">Reference proteome</keyword>
<feature type="domain" description="Transglycosylase SLT" evidence="4">
    <location>
        <begin position="272"/>
        <end position="334"/>
    </location>
</feature>
<dbReference type="CDD" id="cd12797">
    <property type="entry name" value="M23_peptidase"/>
    <property type="match status" value="1"/>
</dbReference>
<sequence length="377" mass="39005">MGKVLAVAALVLAVVCAPLLVALMVAGAAGSAAGNASSVCGGAVPATGTWRPPFVQAYTLSPRGIGWRYHPVFKRMNFHGGQDMSSQPGPGPIVAVATGRVVRAGWDTTGYGNVVDLQHAGGIQTRYAHLATIDPAIAAGATVAVGQQLGVEGSTGASTGNHLHFEVIADGERVDPIGFMRSHGAPLDGRAVGPSGAVAAGPREAVPSDESNAPLPPPGQPRRNSLHNPPQPIPEDILRLYIEAGWKYGIPWQLLAGIGMEETAHGRITGVSSAGARGVMQFMPATWASFGVDGDGDRRADINNKADSIHSAANYLDHTGARTGADGVRRALLAYNHADWYVNDVLYYAEAYGSGRLPAASARCPALGDRETPMSAS</sequence>
<dbReference type="InterPro" id="IPR031304">
    <property type="entry name" value="SLT_2"/>
</dbReference>
<dbReference type="GO" id="GO:0004222">
    <property type="term" value="F:metalloendopeptidase activity"/>
    <property type="evidence" value="ECO:0007669"/>
    <property type="project" value="TreeGrafter"/>
</dbReference>
<evidence type="ECO:0000259" key="4">
    <source>
        <dbReference type="Pfam" id="PF13406"/>
    </source>
</evidence>
<dbReference type="InterPro" id="IPR011055">
    <property type="entry name" value="Dup_hybrid_motif"/>
</dbReference>
<feature type="domain" description="M23ase beta-sheet core" evidence="3">
    <location>
        <begin position="78"/>
        <end position="176"/>
    </location>
</feature>
<dbReference type="InterPro" id="IPR016047">
    <property type="entry name" value="M23ase_b-sheet_dom"/>
</dbReference>
<dbReference type="PANTHER" id="PTHR21666">
    <property type="entry name" value="PEPTIDASE-RELATED"/>
    <property type="match status" value="1"/>
</dbReference>
<dbReference type="SUPFAM" id="SSF51261">
    <property type="entry name" value="Duplicated hybrid motif"/>
    <property type="match status" value="1"/>
</dbReference>
<feature type="compositionally biased region" description="Low complexity" evidence="1">
    <location>
        <begin position="189"/>
        <end position="203"/>
    </location>
</feature>
<gene>
    <name evidence="5" type="ORF">HJG52_17385</name>
</gene>
<dbReference type="Pfam" id="PF01551">
    <property type="entry name" value="Peptidase_M23"/>
    <property type="match status" value="1"/>
</dbReference>
<comment type="caution">
    <text evidence="5">The sequence shown here is derived from an EMBL/GenBank/DDBJ whole genome shotgun (WGS) entry which is preliminary data.</text>
</comment>
<dbReference type="SUPFAM" id="SSF53955">
    <property type="entry name" value="Lysozyme-like"/>
    <property type="match status" value="1"/>
</dbReference>
<keyword evidence="2" id="KW-0732">Signal</keyword>
<evidence type="ECO:0000313" key="6">
    <source>
        <dbReference type="Proteomes" id="UP000588586"/>
    </source>
</evidence>
<dbReference type="CDD" id="cd13399">
    <property type="entry name" value="Slt35-like"/>
    <property type="match status" value="1"/>
</dbReference>
<dbReference type="InterPro" id="IPR050570">
    <property type="entry name" value="Cell_wall_metabolism_enzyme"/>
</dbReference>
<name>A0A849HT53_9MICO</name>
<dbReference type="Gene3D" id="1.10.530.10">
    <property type="match status" value="1"/>
</dbReference>
<dbReference type="RefSeq" id="WP_171244871.1">
    <property type="nucleotide sequence ID" value="NZ_JABEPQ010000004.1"/>
</dbReference>
<evidence type="ECO:0000256" key="2">
    <source>
        <dbReference type="SAM" id="SignalP"/>
    </source>
</evidence>
<reference evidence="5 6" key="1">
    <citation type="submission" date="2020-04" db="EMBL/GenBank/DDBJ databases">
        <title>Knoellia sp. isolate from air conditioner.</title>
        <authorList>
            <person name="Chea S."/>
            <person name="Kim D.-U."/>
        </authorList>
    </citation>
    <scope>NUCLEOTIDE SEQUENCE [LARGE SCALE GENOMIC DNA]</scope>
    <source>
        <strain evidence="5 6">DB2414S</strain>
    </source>
</reference>
<evidence type="ECO:0000259" key="3">
    <source>
        <dbReference type="Pfam" id="PF01551"/>
    </source>
</evidence>
<protein>
    <submittedName>
        <fullName evidence="5">Peptidoglycan DD-metalloendopeptidase family protein</fullName>
    </submittedName>
</protein>
<feature type="signal peptide" evidence="2">
    <location>
        <begin position="1"/>
        <end position="28"/>
    </location>
</feature>
<dbReference type="Proteomes" id="UP000588586">
    <property type="component" value="Unassembled WGS sequence"/>
</dbReference>
<proteinExistence type="predicted"/>
<accession>A0A849HT53</accession>
<dbReference type="Pfam" id="PF13406">
    <property type="entry name" value="SLT_2"/>
    <property type="match status" value="1"/>
</dbReference>
<evidence type="ECO:0000313" key="5">
    <source>
        <dbReference type="EMBL" id="NNM47767.1"/>
    </source>
</evidence>
<feature type="chain" id="PRO_5032666475" evidence="2">
    <location>
        <begin position="29"/>
        <end position="377"/>
    </location>
</feature>
<dbReference type="EMBL" id="JABEPQ010000004">
    <property type="protein sequence ID" value="NNM47767.1"/>
    <property type="molecule type" value="Genomic_DNA"/>
</dbReference>
<dbReference type="AlphaFoldDB" id="A0A849HT53"/>
<organism evidence="5 6">
    <name type="scientific">Knoellia koreensis</name>
    <dbReference type="NCBI Taxonomy" id="2730921"/>
    <lineage>
        <taxon>Bacteria</taxon>
        <taxon>Bacillati</taxon>
        <taxon>Actinomycetota</taxon>
        <taxon>Actinomycetes</taxon>
        <taxon>Micrococcales</taxon>
        <taxon>Intrasporangiaceae</taxon>
        <taxon>Knoellia</taxon>
    </lineage>
</organism>
<feature type="region of interest" description="Disordered" evidence="1">
    <location>
        <begin position="188"/>
        <end position="231"/>
    </location>
</feature>
<evidence type="ECO:0000256" key="1">
    <source>
        <dbReference type="SAM" id="MobiDB-lite"/>
    </source>
</evidence>
<dbReference type="InterPro" id="IPR023346">
    <property type="entry name" value="Lysozyme-like_dom_sf"/>
</dbReference>
<dbReference type="Gene3D" id="2.70.70.10">
    <property type="entry name" value="Glucose Permease (Domain IIA)"/>
    <property type="match status" value="1"/>
</dbReference>